<accession>A0A133QLS0</accession>
<evidence type="ECO:0000313" key="1">
    <source>
        <dbReference type="EMBL" id="KXA43836.1"/>
    </source>
</evidence>
<dbReference type="PATRIC" id="fig|28128.5.peg.282"/>
<name>A0A133QLS0_9BACT</name>
<dbReference type="Proteomes" id="UP000070533">
    <property type="component" value="Unassembled WGS sequence"/>
</dbReference>
<organism evidence="1 2">
    <name type="scientific">Prevotella corporis</name>
    <dbReference type="NCBI Taxonomy" id="28128"/>
    <lineage>
        <taxon>Bacteria</taxon>
        <taxon>Pseudomonadati</taxon>
        <taxon>Bacteroidota</taxon>
        <taxon>Bacteroidia</taxon>
        <taxon>Bacteroidales</taxon>
        <taxon>Prevotellaceae</taxon>
        <taxon>Prevotella</taxon>
    </lineage>
</organism>
<protein>
    <submittedName>
        <fullName evidence="1">Uncharacterized protein</fullName>
    </submittedName>
</protein>
<proteinExistence type="predicted"/>
<comment type="caution">
    <text evidence="1">The sequence shown here is derived from an EMBL/GenBank/DDBJ whole genome shotgun (WGS) entry which is preliminary data.</text>
</comment>
<reference evidence="2" key="1">
    <citation type="submission" date="2016-01" db="EMBL/GenBank/DDBJ databases">
        <authorList>
            <person name="Mitreva M."/>
            <person name="Pepin K.H."/>
            <person name="Mihindukulasuriya K.A."/>
            <person name="Fulton R."/>
            <person name="Fronick C."/>
            <person name="O'Laughlin M."/>
            <person name="Miner T."/>
            <person name="Herter B."/>
            <person name="Rosa B.A."/>
            <person name="Cordes M."/>
            <person name="Tomlinson C."/>
            <person name="Wollam A."/>
            <person name="Palsikar V.B."/>
            <person name="Mardis E.R."/>
            <person name="Wilson R.K."/>
        </authorList>
    </citation>
    <scope>NUCLEOTIDE SEQUENCE [LARGE SCALE GENOMIC DNA]</scope>
    <source>
        <strain evidence="2">MJR7716</strain>
    </source>
</reference>
<dbReference type="EMBL" id="LRQG01000013">
    <property type="protein sequence ID" value="KXA43836.1"/>
    <property type="molecule type" value="Genomic_DNA"/>
</dbReference>
<dbReference type="AlphaFoldDB" id="A0A133QLS0"/>
<sequence length="50" mass="5966">MCSCSFCDKNDFLKQQWMILKAISSTETGEIRLKRSDDYTNERQKGKKFR</sequence>
<keyword evidence="2" id="KW-1185">Reference proteome</keyword>
<evidence type="ECO:0000313" key="2">
    <source>
        <dbReference type="Proteomes" id="UP000070533"/>
    </source>
</evidence>
<gene>
    <name evidence="1" type="ORF">HMPREF3226_00280</name>
</gene>